<feature type="signal peptide" evidence="1">
    <location>
        <begin position="1"/>
        <end position="41"/>
    </location>
</feature>
<evidence type="ECO:0000313" key="3">
    <source>
        <dbReference type="Proteomes" id="UP000002168"/>
    </source>
</evidence>
<organism evidence="2 3">
    <name type="scientific">Shewanella woodyi (strain ATCC 51908 / MS32)</name>
    <dbReference type="NCBI Taxonomy" id="392500"/>
    <lineage>
        <taxon>Bacteria</taxon>
        <taxon>Pseudomonadati</taxon>
        <taxon>Pseudomonadota</taxon>
        <taxon>Gammaproteobacteria</taxon>
        <taxon>Alteromonadales</taxon>
        <taxon>Shewanellaceae</taxon>
        <taxon>Shewanella</taxon>
    </lineage>
</organism>
<dbReference type="EMBL" id="CP000961">
    <property type="protein sequence ID" value="ACA88169.1"/>
    <property type="molecule type" value="Genomic_DNA"/>
</dbReference>
<gene>
    <name evidence="2" type="ordered locus">Swoo_3911</name>
</gene>
<sequence precursor="true">MDMIRAPNPMSGYEHENKKVKKLKLSILISALLGASTAVMADEFEPSVDLGGAVKVKYFVDDGNEASKSNGGTFAFDALELDIDSHISENWTASAKYVFKNSSSNHFIKYAFAAYNGVEDWQFQGGVISKPFGNKSFISHNWWESINYYMGFEDDYDLGAKAIYSSGNWTSEVAFFKNSEYSSSDTRGYAADAFTGSIGDNTYDNEETNTFNIRQSYVFDYDKLTVQVGASLEYGQLYNAAHDDHGTSTAYAVHLDAQYSGYQLQLQMVDYDYDQYDSENSNGLYAMKMGGGAYEVAAKGQIFAANIAKSIGYDWGTVTLYNDYSHLTPDTDINANLNDSVINTTGVSIGVSDFFIFVDHIYGKNAVWLGGQQGLGIENQDDNFYSLFNISVAYYF</sequence>
<accession>B1KFJ4</accession>
<proteinExistence type="predicted"/>
<name>B1KFJ4_SHEWM</name>
<feature type="chain" id="PRO_5002764808" description="Porin domain-containing protein" evidence="1">
    <location>
        <begin position="42"/>
        <end position="396"/>
    </location>
</feature>
<dbReference type="RefSeq" id="WP_012326499.1">
    <property type="nucleotide sequence ID" value="NC_010506.1"/>
</dbReference>
<dbReference type="AlphaFoldDB" id="B1KFJ4"/>
<evidence type="ECO:0000256" key="1">
    <source>
        <dbReference type="SAM" id="SignalP"/>
    </source>
</evidence>
<dbReference type="Proteomes" id="UP000002168">
    <property type="component" value="Chromosome"/>
</dbReference>
<keyword evidence="1" id="KW-0732">Signal</keyword>
<reference evidence="2 3" key="1">
    <citation type="submission" date="2008-02" db="EMBL/GenBank/DDBJ databases">
        <title>Complete sequence of Shewanella woodyi ATCC 51908.</title>
        <authorList>
            <consortium name="US DOE Joint Genome Institute"/>
            <person name="Copeland A."/>
            <person name="Lucas S."/>
            <person name="Lapidus A."/>
            <person name="Glavina del Rio T."/>
            <person name="Dalin E."/>
            <person name="Tice H."/>
            <person name="Bruce D."/>
            <person name="Goodwin L."/>
            <person name="Pitluck S."/>
            <person name="Sims D."/>
            <person name="Brettin T."/>
            <person name="Detter J.C."/>
            <person name="Han C."/>
            <person name="Kuske C.R."/>
            <person name="Schmutz J."/>
            <person name="Larimer F."/>
            <person name="Land M."/>
            <person name="Hauser L."/>
            <person name="Kyrpides N."/>
            <person name="Lykidis A."/>
            <person name="Zhao J.-S."/>
            <person name="Richardson P."/>
        </authorList>
    </citation>
    <scope>NUCLEOTIDE SEQUENCE [LARGE SCALE GENOMIC DNA]</scope>
    <source>
        <strain evidence="3">ATCC 51908 / MS32</strain>
    </source>
</reference>
<dbReference type="HOGENOM" id="CLU_043009_1_1_6"/>
<keyword evidence="3" id="KW-1185">Reference proteome</keyword>
<evidence type="ECO:0008006" key="4">
    <source>
        <dbReference type="Google" id="ProtNLM"/>
    </source>
</evidence>
<dbReference type="KEGG" id="swd:Swoo_3911"/>
<protein>
    <recommendedName>
        <fullName evidence="4">Porin domain-containing protein</fullName>
    </recommendedName>
</protein>
<dbReference type="STRING" id="392500.Swoo_3911"/>
<dbReference type="eggNOG" id="COG3746">
    <property type="taxonomic scope" value="Bacteria"/>
</dbReference>
<evidence type="ECO:0000313" key="2">
    <source>
        <dbReference type="EMBL" id="ACA88169.1"/>
    </source>
</evidence>